<name>A0A101FYK4_9CHLR</name>
<evidence type="ECO:0000313" key="3">
    <source>
        <dbReference type="EMBL" id="KUK46776.1"/>
    </source>
</evidence>
<dbReference type="InterPro" id="IPR023093">
    <property type="entry name" value="ScpA-like_C"/>
</dbReference>
<dbReference type="EMBL" id="LGFU01000008">
    <property type="protein sequence ID" value="KUK46776.1"/>
    <property type="molecule type" value="Genomic_DNA"/>
</dbReference>
<dbReference type="SUPFAM" id="SSF46785">
    <property type="entry name" value="Winged helix' DNA-binding domain"/>
    <property type="match status" value="1"/>
</dbReference>
<comment type="caution">
    <text evidence="3">The sequence shown here is derived from an EMBL/GenBank/DDBJ whole genome shotgun (WGS) entry which is preliminary data.</text>
</comment>
<dbReference type="InterPro" id="IPR003768">
    <property type="entry name" value="ScpA"/>
</dbReference>
<organism evidence="3 4">
    <name type="scientific">Anaerolinea thermophila</name>
    <dbReference type="NCBI Taxonomy" id="167964"/>
    <lineage>
        <taxon>Bacteria</taxon>
        <taxon>Bacillati</taxon>
        <taxon>Chloroflexota</taxon>
        <taxon>Anaerolineae</taxon>
        <taxon>Anaerolineales</taxon>
        <taxon>Anaerolineaceae</taxon>
        <taxon>Anaerolinea</taxon>
    </lineage>
</organism>
<dbReference type="GO" id="GO:0007059">
    <property type="term" value="P:chromosome segregation"/>
    <property type="evidence" value="ECO:0007669"/>
    <property type="project" value="UniProtKB-KW"/>
</dbReference>
<reference evidence="3 4" key="1">
    <citation type="journal article" date="2015" name="MBio">
        <title>Genome-Resolved Metagenomic Analysis Reveals Roles for Candidate Phyla and Other Microbial Community Members in Biogeochemical Transformations in Oil Reservoirs.</title>
        <authorList>
            <person name="Hu P."/>
            <person name="Tom L."/>
            <person name="Singh A."/>
            <person name="Thomas B.C."/>
            <person name="Baker B.J."/>
            <person name="Piceno Y.M."/>
            <person name="Andersen G.L."/>
            <person name="Banfield J.F."/>
        </authorList>
    </citation>
    <scope>NUCLEOTIDE SEQUENCE [LARGE SCALE GENOMIC DNA]</scope>
    <source>
        <strain evidence="3">46_16</strain>
    </source>
</reference>
<sequence length="255" mass="29133">MEIPFLKQAASKYTIETDVFEGPLDLLLQLIEKEELDITQLSLAKVTDQYLSHLSLIQDRDPLEVSAFLVIAAQLVLIKSRILLPVEAESIAELEIEGGDDLVRQLLEYKKYKNAGAWLRIREENKLRTYFRSAPPPKLPEVLDLSELTIYDIAAIYQEIIYTQDDFQSVDTVVAITTLTLKKRINSIIEQFKTISHIQFSSLIDQNTKLEVIVTFLALLELIKNHLIDASQPELFGEIDLEPVGDLDKEIEMEF</sequence>
<evidence type="ECO:0000313" key="4">
    <source>
        <dbReference type="Proteomes" id="UP000064249"/>
    </source>
</evidence>
<keyword evidence="1" id="KW-0159">Chromosome partition</keyword>
<dbReference type="InterPro" id="IPR036390">
    <property type="entry name" value="WH_DNA-bd_sf"/>
</dbReference>
<accession>A0A101FYK4</accession>
<evidence type="ECO:0000256" key="2">
    <source>
        <dbReference type="ARBA" id="ARBA00044777"/>
    </source>
</evidence>
<protein>
    <recommendedName>
        <fullName evidence="2">Segregation and condensation protein A</fullName>
    </recommendedName>
</protein>
<dbReference type="Gene3D" id="1.10.10.580">
    <property type="entry name" value="Structural maintenance of chromosome 1. Chain E"/>
    <property type="match status" value="1"/>
</dbReference>
<dbReference type="PANTHER" id="PTHR33969:SF2">
    <property type="entry name" value="SEGREGATION AND CONDENSATION PROTEIN A"/>
    <property type="match status" value="1"/>
</dbReference>
<dbReference type="AlphaFoldDB" id="A0A101FYK4"/>
<evidence type="ECO:0000256" key="1">
    <source>
        <dbReference type="ARBA" id="ARBA00022829"/>
    </source>
</evidence>
<dbReference type="Proteomes" id="UP000064249">
    <property type="component" value="Unassembled WGS sequence"/>
</dbReference>
<dbReference type="Pfam" id="PF02616">
    <property type="entry name" value="SMC_ScpA"/>
    <property type="match status" value="1"/>
</dbReference>
<dbReference type="PATRIC" id="fig|167964.4.peg.604"/>
<gene>
    <name evidence="3" type="ORF">XD73_0348</name>
</gene>
<dbReference type="Gene3D" id="6.10.250.2410">
    <property type="match status" value="1"/>
</dbReference>
<dbReference type="PANTHER" id="PTHR33969">
    <property type="entry name" value="SEGREGATION AND CONDENSATION PROTEIN A"/>
    <property type="match status" value="1"/>
</dbReference>
<proteinExistence type="predicted"/>